<evidence type="ECO:0000313" key="11">
    <source>
        <dbReference type="Proteomes" id="UP000866496"/>
    </source>
</evidence>
<dbReference type="SUPFAM" id="SSF46785">
    <property type="entry name" value="Winged helix' DNA-binding domain"/>
    <property type="match status" value="1"/>
</dbReference>
<evidence type="ECO:0000313" key="9">
    <source>
        <dbReference type="EMBL" id="HAU1879957.1"/>
    </source>
</evidence>
<dbReference type="EMBL" id="DACWOD010000009">
    <property type="protein sequence ID" value="HAU2397053.1"/>
    <property type="molecule type" value="Genomic_DNA"/>
</dbReference>
<evidence type="ECO:0000256" key="6">
    <source>
        <dbReference type="ARBA" id="ARBA00023163"/>
    </source>
</evidence>
<keyword evidence="6" id="KW-0804">Transcription</keyword>
<keyword evidence="8" id="KW-0408">Iron</keyword>
<feature type="binding site" evidence="7">
    <location>
        <position position="127"/>
    </location>
    <ligand>
        <name>Zn(2+)</name>
        <dbReference type="ChEBI" id="CHEBI:29105"/>
    </ligand>
</feature>
<evidence type="ECO:0000256" key="2">
    <source>
        <dbReference type="ARBA" id="ARBA00022491"/>
    </source>
</evidence>
<dbReference type="EMBL" id="DACWHX010000007">
    <property type="protein sequence ID" value="HAU1879957.1"/>
    <property type="molecule type" value="Genomic_DNA"/>
</dbReference>
<dbReference type="GO" id="GO:0008270">
    <property type="term" value="F:zinc ion binding"/>
    <property type="evidence" value="ECO:0007669"/>
    <property type="project" value="TreeGrafter"/>
</dbReference>
<sequence>MIGCCLIIFPCNRDYDKIVRTNYSLVRRLMKHNLLDKAYKHCVNHGYRFTEPRERVLKILVDERKPLGAYDILQRLSMEVDNPKPPTVYRAIQFWHQEGFIHCIDSLKSYVACLHGHHVGQAQFLICNQCDFVKELECVVDFTAVTEAANSIQFSIINCTVEIKGLCSDCNLTNLKN</sequence>
<dbReference type="GO" id="GO:1900376">
    <property type="term" value="P:regulation of secondary metabolite biosynthetic process"/>
    <property type="evidence" value="ECO:0007669"/>
    <property type="project" value="TreeGrafter"/>
</dbReference>
<evidence type="ECO:0000313" key="10">
    <source>
        <dbReference type="EMBL" id="HAU2397053.1"/>
    </source>
</evidence>
<comment type="caution">
    <text evidence="9">The sequence shown here is derived from an EMBL/GenBank/DDBJ whole genome shotgun (WGS) entry which is preliminary data.</text>
</comment>
<evidence type="ECO:0000256" key="3">
    <source>
        <dbReference type="ARBA" id="ARBA00022833"/>
    </source>
</evidence>
<dbReference type="AlphaFoldDB" id="A0A2S6FC27"/>
<keyword evidence="4" id="KW-0805">Transcription regulation</keyword>
<dbReference type="GO" id="GO:0045892">
    <property type="term" value="P:negative regulation of DNA-templated transcription"/>
    <property type="evidence" value="ECO:0007669"/>
    <property type="project" value="TreeGrafter"/>
</dbReference>
<dbReference type="InterPro" id="IPR036390">
    <property type="entry name" value="WH_DNA-bd_sf"/>
</dbReference>
<dbReference type="InterPro" id="IPR036388">
    <property type="entry name" value="WH-like_DNA-bd_sf"/>
</dbReference>
<evidence type="ECO:0000256" key="4">
    <source>
        <dbReference type="ARBA" id="ARBA00023015"/>
    </source>
</evidence>
<dbReference type="Pfam" id="PF01475">
    <property type="entry name" value="FUR"/>
    <property type="match status" value="1"/>
</dbReference>
<dbReference type="InterPro" id="IPR002481">
    <property type="entry name" value="FUR"/>
</dbReference>
<name>A0A2S6FC27_LEGPN</name>
<keyword evidence="5" id="KW-0238">DNA-binding</keyword>
<feature type="binding site" evidence="7">
    <location>
        <position position="170"/>
    </location>
    <ligand>
        <name>Zn(2+)</name>
        <dbReference type="ChEBI" id="CHEBI:29105"/>
    </ligand>
</feature>
<gene>
    <name evidence="9" type="ORF">JBJ86_06810</name>
    <name evidence="10" type="ORF">JBK99_12040</name>
</gene>
<keyword evidence="7" id="KW-0479">Metal-binding</keyword>
<reference evidence="9" key="2">
    <citation type="submission" date="2019-10" db="EMBL/GenBank/DDBJ databases">
        <authorList>
            <consortium name="NCBI Pathogen Detection Project"/>
        </authorList>
    </citation>
    <scope>NUCLEOTIDE SEQUENCE</scope>
    <source>
        <strain evidence="9">AZ00058701</strain>
        <strain evidence="10">CL18-200174</strain>
    </source>
</reference>
<reference evidence="9" key="1">
    <citation type="journal article" date="2018" name="Genome Biol.">
        <title>SKESA: strategic k-mer extension for scrupulous assemblies.</title>
        <authorList>
            <person name="Souvorov A."/>
            <person name="Agarwala R."/>
            <person name="Lipman D.J."/>
        </authorList>
    </citation>
    <scope>NUCLEOTIDE SEQUENCE</scope>
    <source>
        <strain evidence="9">AZ00058701</strain>
        <strain evidence="10">CL18-200174</strain>
    </source>
</reference>
<dbReference type="GO" id="GO:0005829">
    <property type="term" value="C:cytosol"/>
    <property type="evidence" value="ECO:0007669"/>
    <property type="project" value="TreeGrafter"/>
</dbReference>
<dbReference type="InterPro" id="IPR043135">
    <property type="entry name" value="Fur_C"/>
</dbReference>
<comment type="cofactor">
    <cofactor evidence="7">
        <name>Zn(2+)</name>
        <dbReference type="ChEBI" id="CHEBI:29105"/>
    </cofactor>
    <text evidence="7">Binds 1 zinc ion per subunit.</text>
</comment>
<dbReference type="Proteomes" id="UP000863577">
    <property type="component" value="Unassembled WGS sequence"/>
</dbReference>
<evidence type="ECO:0000256" key="7">
    <source>
        <dbReference type="PIRSR" id="PIRSR602481-1"/>
    </source>
</evidence>
<feature type="binding site" evidence="7">
    <location>
        <position position="130"/>
    </location>
    <ligand>
        <name>Zn(2+)</name>
        <dbReference type="ChEBI" id="CHEBI:29105"/>
    </ligand>
</feature>
<evidence type="ECO:0000256" key="5">
    <source>
        <dbReference type="ARBA" id="ARBA00023125"/>
    </source>
</evidence>
<accession>A0A2S6FC27</accession>
<dbReference type="Gene3D" id="3.30.1490.190">
    <property type="match status" value="1"/>
</dbReference>
<feature type="binding site" evidence="7">
    <location>
        <position position="167"/>
    </location>
    <ligand>
        <name>Zn(2+)</name>
        <dbReference type="ChEBI" id="CHEBI:29105"/>
    </ligand>
</feature>
<organism evidence="9 11">
    <name type="scientific">Legionella pneumophila</name>
    <dbReference type="NCBI Taxonomy" id="446"/>
    <lineage>
        <taxon>Bacteria</taxon>
        <taxon>Pseudomonadati</taxon>
        <taxon>Pseudomonadota</taxon>
        <taxon>Gammaproteobacteria</taxon>
        <taxon>Legionellales</taxon>
        <taxon>Legionellaceae</taxon>
        <taxon>Legionella</taxon>
    </lineage>
</organism>
<dbReference type="PANTHER" id="PTHR33202:SF6">
    <property type="entry name" value="ZINC UPTAKE REGULATION PROTEIN"/>
    <property type="match status" value="1"/>
</dbReference>
<comment type="cofactor">
    <cofactor evidence="8">
        <name>Mn(2+)</name>
        <dbReference type="ChEBI" id="CHEBI:29035"/>
    </cofactor>
    <cofactor evidence="8">
        <name>Fe(2+)</name>
        <dbReference type="ChEBI" id="CHEBI:29033"/>
    </cofactor>
    <text evidence="8">Binds 1 Mn(2+) or Fe(2+) ion per subunit.</text>
</comment>
<protein>
    <submittedName>
        <fullName evidence="9">Transcriptional repressor</fullName>
    </submittedName>
</protein>
<dbReference type="Proteomes" id="UP000866496">
    <property type="component" value="Unassembled WGS sequence"/>
</dbReference>
<dbReference type="GO" id="GO:0003700">
    <property type="term" value="F:DNA-binding transcription factor activity"/>
    <property type="evidence" value="ECO:0007669"/>
    <property type="project" value="InterPro"/>
</dbReference>
<evidence type="ECO:0000256" key="1">
    <source>
        <dbReference type="ARBA" id="ARBA00007957"/>
    </source>
</evidence>
<feature type="binding site" evidence="8">
    <location>
        <position position="117"/>
    </location>
    <ligand>
        <name>Fe cation</name>
        <dbReference type="ChEBI" id="CHEBI:24875"/>
    </ligand>
</feature>
<dbReference type="PANTHER" id="PTHR33202">
    <property type="entry name" value="ZINC UPTAKE REGULATION PROTEIN"/>
    <property type="match status" value="1"/>
</dbReference>
<evidence type="ECO:0000256" key="8">
    <source>
        <dbReference type="PIRSR" id="PIRSR602481-2"/>
    </source>
</evidence>
<dbReference type="Gene3D" id="1.10.10.10">
    <property type="entry name" value="Winged helix-like DNA-binding domain superfamily/Winged helix DNA-binding domain"/>
    <property type="match status" value="1"/>
</dbReference>
<proteinExistence type="inferred from homology"/>
<dbReference type="GO" id="GO:0000976">
    <property type="term" value="F:transcription cis-regulatory region binding"/>
    <property type="evidence" value="ECO:0007669"/>
    <property type="project" value="TreeGrafter"/>
</dbReference>
<comment type="similarity">
    <text evidence="1">Belongs to the Fur family.</text>
</comment>
<keyword evidence="3 7" id="KW-0862">Zinc</keyword>
<keyword evidence="2" id="KW-0678">Repressor</keyword>